<evidence type="ECO:0000313" key="2">
    <source>
        <dbReference type="EMBL" id="KKR02561.1"/>
    </source>
</evidence>
<dbReference type="AlphaFoldDB" id="A0A0G0MQ38"/>
<gene>
    <name evidence="2" type="ORF">UT29_C0001G0041</name>
</gene>
<comment type="caution">
    <text evidence="2">The sequence shown here is derived from an EMBL/GenBank/DDBJ whole genome shotgun (WGS) entry which is preliminary data.</text>
</comment>
<evidence type="ECO:0000313" key="3">
    <source>
        <dbReference type="Proteomes" id="UP000034845"/>
    </source>
</evidence>
<dbReference type="Gene3D" id="3.40.190.10">
    <property type="entry name" value="Periplasmic binding protein-like II"/>
    <property type="match status" value="1"/>
</dbReference>
<keyword evidence="1" id="KW-0472">Membrane</keyword>
<dbReference type="Proteomes" id="UP000034845">
    <property type="component" value="Unassembled WGS sequence"/>
</dbReference>
<organism evidence="2 3">
    <name type="scientific">Yanofskybacteria sp. (strain GW2011_GWA1_39_13)</name>
    <dbReference type="NCBI Taxonomy" id="1619019"/>
    <lineage>
        <taxon>Bacteria</taxon>
        <taxon>Candidatus Yanofskyibacteriota</taxon>
    </lineage>
</organism>
<reference evidence="2 3" key="1">
    <citation type="journal article" date="2015" name="Nature">
        <title>rRNA introns, odd ribosomes, and small enigmatic genomes across a large radiation of phyla.</title>
        <authorList>
            <person name="Brown C.T."/>
            <person name="Hug L.A."/>
            <person name="Thomas B.C."/>
            <person name="Sharon I."/>
            <person name="Castelle C.J."/>
            <person name="Singh A."/>
            <person name="Wilkins M.J."/>
            <person name="Williams K.H."/>
            <person name="Banfield J.F."/>
        </authorList>
    </citation>
    <scope>NUCLEOTIDE SEQUENCE [LARGE SCALE GENOMIC DNA]</scope>
    <source>
        <strain evidence="3">GW2011_GWA1_39_13</strain>
    </source>
</reference>
<proteinExistence type="predicted"/>
<dbReference type="InterPro" id="IPR006059">
    <property type="entry name" value="SBP"/>
</dbReference>
<protein>
    <submittedName>
        <fullName evidence="2">Extracellular solute-binding protein</fullName>
    </submittedName>
</protein>
<dbReference type="SUPFAM" id="SSF53850">
    <property type="entry name" value="Periplasmic binding protein-like II"/>
    <property type="match status" value="1"/>
</dbReference>
<dbReference type="PANTHER" id="PTHR43649:SF12">
    <property type="entry name" value="DIACETYLCHITOBIOSE BINDING PROTEIN DASA"/>
    <property type="match status" value="1"/>
</dbReference>
<dbReference type="PANTHER" id="PTHR43649">
    <property type="entry name" value="ARABINOSE-BINDING PROTEIN-RELATED"/>
    <property type="match status" value="1"/>
</dbReference>
<feature type="transmembrane region" description="Helical" evidence="1">
    <location>
        <begin position="6"/>
        <end position="26"/>
    </location>
</feature>
<sequence length="436" mass="48773">MNTNKVYYILVGSIAVAVFVTVILILRGVGGGTLQTATLEFWGVFDDRNAFEKVISDFQTQNPGIKVLYQQFSYEEYEKKLIDSLAAGTGPDIVMLHNTWLPKHGDKLKALPDKIPGQKLPLMTIQDYRTNYVDVAFNDFVFNNQIYGLPLYVDTLALFYNKDILNSAGIARPPQDWEEINADVETITRLDGNGQITQSAAAIGTARNINRSTDLLSALMIQTGVIMTDADNRTASFAGRVNNIPAGESALRYYTDFANPSVRTYTWNDAQHYSIDAFIEGKTAMMFNYAYEVGVLKNKSPRLNFGVAPMPQVSSTDVRNYANYWGVGVPTNSKFPNESWKFMAYLTSKEGAQSYLSASLRPSARRDLIDLQRSDLDLGTFAVQALSARSWYQIDNSAIETIFADMVDDVNFGRSSVKESLENAESRVNVLMQRRR</sequence>
<name>A0A0G0MQ38_YANXG</name>
<dbReference type="Pfam" id="PF13416">
    <property type="entry name" value="SBP_bac_8"/>
    <property type="match status" value="1"/>
</dbReference>
<dbReference type="InterPro" id="IPR050490">
    <property type="entry name" value="Bact_solute-bd_prot1"/>
</dbReference>
<accession>A0A0G0MQ38</accession>
<keyword evidence="1" id="KW-0812">Transmembrane</keyword>
<evidence type="ECO:0000256" key="1">
    <source>
        <dbReference type="SAM" id="Phobius"/>
    </source>
</evidence>
<dbReference type="EMBL" id="LBWF01000001">
    <property type="protein sequence ID" value="KKR02561.1"/>
    <property type="molecule type" value="Genomic_DNA"/>
</dbReference>
<keyword evidence="1" id="KW-1133">Transmembrane helix</keyword>